<organism evidence="1 2">
    <name type="scientific">Roseovarius phycicola</name>
    <dbReference type="NCBI Taxonomy" id="3080976"/>
    <lineage>
        <taxon>Bacteria</taxon>
        <taxon>Pseudomonadati</taxon>
        <taxon>Pseudomonadota</taxon>
        <taxon>Alphaproteobacteria</taxon>
        <taxon>Rhodobacterales</taxon>
        <taxon>Roseobacteraceae</taxon>
        <taxon>Roseovarius</taxon>
    </lineage>
</organism>
<protein>
    <submittedName>
        <fullName evidence="1">Uncharacterized protein</fullName>
    </submittedName>
</protein>
<sequence length="260" mass="29082">MSDLLDKGWAVFKSEPAVRDWAKCALAVAKTRVRAPEEQHWLRCEGTWFVGVDTLPNDPTGQVADSQPLTGAAFAAATDLYGRLSLHRAQISVIYPGYPRPREGEGEAAFAYRLKRDAAHVDGLLAEGSDKRRYLKERHAYILGLPLTETSADASPMTVWEGSHTIMRAAFAEALKDVPQETWDQVDLTDIYKATRRKVFETCRRRVVPARPGEAYLVHRLALHGVAPWGEAAKAPEEGRMIAYFRPEWPTPSDQWLTAP</sequence>
<keyword evidence="2" id="KW-1185">Reference proteome</keyword>
<gene>
    <name evidence="1" type="ORF">RZ517_08340</name>
</gene>
<accession>A0ABZ2HPU5</accession>
<dbReference type="Gene3D" id="2.60.120.620">
    <property type="entry name" value="q2cbj1_9rhob like domain"/>
    <property type="match status" value="1"/>
</dbReference>
<evidence type="ECO:0000313" key="1">
    <source>
        <dbReference type="EMBL" id="WWR48164.1"/>
    </source>
</evidence>
<proteinExistence type="predicted"/>
<name>A0ABZ2HPU5_9RHOB</name>
<dbReference type="SUPFAM" id="SSF51197">
    <property type="entry name" value="Clavaminate synthase-like"/>
    <property type="match status" value="1"/>
</dbReference>
<reference evidence="1 2" key="1">
    <citation type="submission" date="2023-10" db="EMBL/GenBank/DDBJ databases">
        <title>Roseovarius strain S88 nov., isolated from a marine algae.</title>
        <authorList>
            <person name="Lee M.W."/>
            <person name="Lee J.K."/>
            <person name="Kim J.M."/>
            <person name="Choi D.G."/>
            <person name="Baek J.H."/>
            <person name="Bayburt H."/>
            <person name="Jung J.J."/>
            <person name="Han D.M."/>
            <person name="Jeon C.O."/>
        </authorList>
    </citation>
    <scope>NUCLEOTIDE SEQUENCE [LARGE SCALE GENOMIC DNA]</scope>
    <source>
        <strain evidence="1 2">S88</strain>
    </source>
</reference>
<dbReference type="Proteomes" id="UP001364156">
    <property type="component" value="Chromosome"/>
</dbReference>
<dbReference type="EMBL" id="CP146069">
    <property type="protein sequence ID" value="WWR48164.1"/>
    <property type="molecule type" value="Genomic_DNA"/>
</dbReference>
<dbReference type="RefSeq" id="WP_338550985.1">
    <property type="nucleotide sequence ID" value="NZ_CP146069.1"/>
</dbReference>
<evidence type="ECO:0000313" key="2">
    <source>
        <dbReference type="Proteomes" id="UP001364156"/>
    </source>
</evidence>